<feature type="compositionally biased region" description="Basic and acidic residues" evidence="1">
    <location>
        <begin position="154"/>
        <end position="164"/>
    </location>
</feature>
<feature type="transmembrane region" description="Helical" evidence="2">
    <location>
        <begin position="338"/>
        <end position="355"/>
    </location>
</feature>
<dbReference type="OrthoDB" id="2101715at2759"/>
<proteinExistence type="predicted"/>
<sequence length="512" mass="55557">MKLPYSRPWLLEIADRPSCPPTVREGVQNLLTFMWVHRIPPFQGRAPYVGACEVLERILREIEQENADEDEAEGVGMQADGSLSTSTSTPSGTIQDHDNALVEVDDGARSRGRGRGRGGIPGAGVNWNDESKSSSNTNNNSKSKTNGSISYAEIVKEKGPHSPSDRSVGTSNGHSSDNGNGGAAQRTLRPSQEKIRIVDFCSGAGGPLGHIERRINQQRRKEALQPVQFILSDIHPPLSTWKHRYGSQSIYDLNSPPSSSSAGHDSSGSSLASASGLSYIPESIDATSSPPSLSAQRHLRTFFLSFHHFNNELARGVLVDAMRNSEGIAIFELQSCDVGSLVMIAMLGPLSWLITPFTRPSLAILFFTYIIPLIPLILVIDGWISVYRTRSTPHILHLANLASLSLALEGDDEPHWKWEYGSSMHTWPFGRMSWVVGRKSAHADEIETETGAEALGLGGYYEDDEMTDFGSTYGGGGGYENGERHGDEVGSLLSEGGGEVVVNRDEGAILQE</sequence>
<keyword evidence="2" id="KW-1133">Transmembrane helix</keyword>
<reference evidence="3 4" key="1">
    <citation type="submission" date="2013-07" db="EMBL/GenBank/DDBJ databases">
        <title>The Genome Sequence of Cryptococcus heveanensis BCC8398.</title>
        <authorList>
            <consortium name="The Broad Institute Genome Sequencing Platform"/>
            <person name="Cuomo C."/>
            <person name="Litvintseva A."/>
            <person name="Chen Y."/>
            <person name="Heitman J."/>
            <person name="Sun S."/>
            <person name="Springer D."/>
            <person name="Dromer F."/>
            <person name="Young S.K."/>
            <person name="Zeng Q."/>
            <person name="Gargeya S."/>
            <person name="Fitzgerald M."/>
            <person name="Abouelleil A."/>
            <person name="Alvarado L."/>
            <person name="Berlin A.M."/>
            <person name="Chapman S.B."/>
            <person name="Dewar J."/>
            <person name="Goldberg J."/>
            <person name="Griggs A."/>
            <person name="Gujja S."/>
            <person name="Hansen M."/>
            <person name="Howarth C."/>
            <person name="Imamovic A."/>
            <person name="Larimer J."/>
            <person name="McCowan C."/>
            <person name="Murphy C."/>
            <person name="Pearson M."/>
            <person name="Priest M."/>
            <person name="Roberts A."/>
            <person name="Saif S."/>
            <person name="Shea T."/>
            <person name="Sykes S."/>
            <person name="Wortman J."/>
            <person name="Nusbaum C."/>
            <person name="Birren B."/>
        </authorList>
    </citation>
    <scope>NUCLEOTIDE SEQUENCE [LARGE SCALE GENOMIC DNA]</scope>
    <source>
        <strain evidence="3 4">BCC8398</strain>
    </source>
</reference>
<evidence type="ECO:0000256" key="1">
    <source>
        <dbReference type="SAM" id="MobiDB-lite"/>
    </source>
</evidence>
<feature type="compositionally biased region" description="Low complexity" evidence="1">
    <location>
        <begin position="133"/>
        <end position="146"/>
    </location>
</feature>
<feature type="region of interest" description="Disordered" evidence="1">
    <location>
        <begin position="472"/>
        <end position="498"/>
    </location>
</feature>
<dbReference type="EMBL" id="KV700124">
    <property type="protein sequence ID" value="OCF34743.1"/>
    <property type="molecule type" value="Genomic_DNA"/>
</dbReference>
<feature type="compositionally biased region" description="Low complexity" evidence="1">
    <location>
        <begin position="169"/>
        <end position="178"/>
    </location>
</feature>
<keyword evidence="4" id="KW-1185">Reference proteome</keyword>
<evidence type="ECO:0000313" key="3">
    <source>
        <dbReference type="EMBL" id="OCF34743.1"/>
    </source>
</evidence>
<reference evidence="4" key="2">
    <citation type="submission" date="2013-12" db="EMBL/GenBank/DDBJ databases">
        <title>Evolution of pathogenesis and genome organization in the Tremellales.</title>
        <authorList>
            <person name="Cuomo C."/>
            <person name="Litvintseva A."/>
            <person name="Heitman J."/>
            <person name="Chen Y."/>
            <person name="Sun S."/>
            <person name="Springer D."/>
            <person name="Dromer F."/>
            <person name="Young S."/>
            <person name="Zeng Q."/>
            <person name="Chapman S."/>
            <person name="Gujja S."/>
            <person name="Saif S."/>
            <person name="Birren B."/>
        </authorList>
    </citation>
    <scope>NUCLEOTIDE SEQUENCE [LARGE SCALE GENOMIC DNA]</scope>
    <source>
        <strain evidence="4">BCC8398</strain>
    </source>
</reference>
<gene>
    <name evidence="3" type="ORF">I316_03787</name>
</gene>
<feature type="compositionally biased region" description="Low complexity" evidence="1">
    <location>
        <begin position="81"/>
        <end position="93"/>
    </location>
</feature>
<dbReference type="STRING" id="1296120.A0A1B9GUM6"/>
<feature type="region of interest" description="Disordered" evidence="1">
    <location>
        <begin position="66"/>
        <end position="191"/>
    </location>
</feature>
<evidence type="ECO:0000256" key="2">
    <source>
        <dbReference type="SAM" id="Phobius"/>
    </source>
</evidence>
<feature type="transmembrane region" description="Helical" evidence="2">
    <location>
        <begin position="362"/>
        <end position="384"/>
    </location>
</feature>
<dbReference type="Proteomes" id="UP000092666">
    <property type="component" value="Unassembled WGS sequence"/>
</dbReference>
<name>A0A1B9GUM6_9TREE</name>
<keyword evidence="2" id="KW-0472">Membrane</keyword>
<organism evidence="3 4">
    <name type="scientific">Kwoniella heveanensis BCC8398</name>
    <dbReference type="NCBI Taxonomy" id="1296120"/>
    <lineage>
        <taxon>Eukaryota</taxon>
        <taxon>Fungi</taxon>
        <taxon>Dikarya</taxon>
        <taxon>Basidiomycota</taxon>
        <taxon>Agaricomycotina</taxon>
        <taxon>Tremellomycetes</taxon>
        <taxon>Tremellales</taxon>
        <taxon>Cryptococcaceae</taxon>
        <taxon>Kwoniella</taxon>
    </lineage>
</organism>
<accession>A0A1B9GUM6</accession>
<keyword evidence="2" id="KW-0812">Transmembrane</keyword>
<dbReference type="AlphaFoldDB" id="A0A1B9GUM6"/>
<evidence type="ECO:0000313" key="4">
    <source>
        <dbReference type="Proteomes" id="UP000092666"/>
    </source>
</evidence>
<protein>
    <submittedName>
        <fullName evidence="3">Uncharacterized protein</fullName>
    </submittedName>
</protein>